<gene>
    <name evidence="1" type="ORF">C8E01_12428</name>
</gene>
<sequence length="37" mass="3916">LYIDNIRVGTSANTLADMTSSTISAPTVSEPVKLNVH</sequence>
<evidence type="ECO:0000313" key="1">
    <source>
        <dbReference type="EMBL" id="PVY36672.1"/>
    </source>
</evidence>
<protein>
    <submittedName>
        <fullName evidence="1">Uncharacterized protein</fullName>
    </submittedName>
</protein>
<keyword evidence="2" id="KW-1185">Reference proteome</keyword>
<proteinExistence type="predicted"/>
<dbReference type="AlphaFoldDB" id="A0A2U1AJT1"/>
<reference evidence="1 2" key="1">
    <citation type="submission" date="2018-04" db="EMBL/GenBank/DDBJ databases">
        <title>Genomic Encyclopedia of Type Strains, Phase IV (KMG-IV): sequencing the most valuable type-strain genomes for metagenomic binning, comparative biology and taxonomic classification.</title>
        <authorList>
            <person name="Goeker M."/>
        </authorList>
    </citation>
    <scope>NUCLEOTIDE SEQUENCE [LARGE SCALE GENOMIC DNA]</scope>
    <source>
        <strain evidence="1 2">DSM 100231</strain>
    </source>
</reference>
<feature type="non-terminal residue" evidence="1">
    <location>
        <position position="1"/>
    </location>
</feature>
<name>A0A2U1AJT1_9BACT</name>
<comment type="caution">
    <text evidence="1">The sequence shown here is derived from an EMBL/GenBank/DDBJ whole genome shotgun (WGS) entry which is preliminary data.</text>
</comment>
<dbReference type="EMBL" id="QEKI01000024">
    <property type="protein sequence ID" value="PVY36672.1"/>
    <property type="molecule type" value="Genomic_DNA"/>
</dbReference>
<accession>A0A2U1AJT1</accession>
<dbReference type="Proteomes" id="UP000245466">
    <property type="component" value="Unassembled WGS sequence"/>
</dbReference>
<organism evidence="1 2">
    <name type="scientific">Pontibacter virosus</name>
    <dbReference type="NCBI Taxonomy" id="1765052"/>
    <lineage>
        <taxon>Bacteria</taxon>
        <taxon>Pseudomonadati</taxon>
        <taxon>Bacteroidota</taxon>
        <taxon>Cytophagia</taxon>
        <taxon>Cytophagales</taxon>
        <taxon>Hymenobacteraceae</taxon>
        <taxon>Pontibacter</taxon>
    </lineage>
</organism>
<evidence type="ECO:0000313" key="2">
    <source>
        <dbReference type="Proteomes" id="UP000245466"/>
    </source>
</evidence>